<evidence type="ECO:0000313" key="1">
    <source>
        <dbReference type="EMBL" id="PDZ95168.1"/>
    </source>
</evidence>
<evidence type="ECO:0000313" key="2">
    <source>
        <dbReference type="Proteomes" id="UP000219922"/>
    </source>
</evidence>
<dbReference type="Proteomes" id="UP000219922">
    <property type="component" value="Unassembled WGS sequence"/>
</dbReference>
<reference evidence="1 2" key="1">
    <citation type="submission" date="2017-09" db="EMBL/GenBank/DDBJ databases">
        <title>Large-scale bioinformatics analysis of Bacillus genomes uncovers conserved roles of natural products in bacterial physiology.</title>
        <authorList>
            <consortium name="Agbiome Team Llc"/>
            <person name="Bleich R.M."/>
            <person name="Grubbs K.J."/>
            <person name="Santa Maria K.C."/>
            <person name="Allen S.E."/>
            <person name="Farag S."/>
            <person name="Shank E.A."/>
            <person name="Bowers A."/>
        </authorList>
    </citation>
    <scope>NUCLEOTIDE SEQUENCE [LARGE SCALE GENOMIC DNA]</scope>
    <source>
        <strain evidence="1 2">AFS092789</strain>
    </source>
</reference>
<dbReference type="RefSeq" id="WP_098006222.1">
    <property type="nucleotide sequence ID" value="NZ_NVMX01000064.1"/>
</dbReference>
<protein>
    <submittedName>
        <fullName evidence="1">Uncharacterized protein</fullName>
    </submittedName>
</protein>
<gene>
    <name evidence="1" type="ORF">CON36_29825</name>
</gene>
<dbReference type="AlphaFoldDB" id="A0A9X6SUR5"/>
<organism evidence="1 2">
    <name type="scientific">Bacillus cereus</name>
    <dbReference type="NCBI Taxonomy" id="1396"/>
    <lineage>
        <taxon>Bacteria</taxon>
        <taxon>Bacillati</taxon>
        <taxon>Bacillota</taxon>
        <taxon>Bacilli</taxon>
        <taxon>Bacillales</taxon>
        <taxon>Bacillaceae</taxon>
        <taxon>Bacillus</taxon>
        <taxon>Bacillus cereus group</taxon>
    </lineage>
</organism>
<sequence>MKKLTTGQMIDCLGLNDTAVNQDGYIVGYDHKGNLLLWSKGEKKPNNKESNEFNAYFPWIKKDLWEINYCFVGYEEAMEAHAKEKKTVIYAHDEETQYTFVHGEYGHFQQLANDGIGLSELITGKWIIEQ</sequence>
<comment type="caution">
    <text evidence="1">The sequence shown here is derived from an EMBL/GenBank/DDBJ whole genome shotgun (WGS) entry which is preliminary data.</text>
</comment>
<name>A0A9X6SUR5_BACCE</name>
<accession>A0A9X6SUR5</accession>
<proteinExistence type="predicted"/>
<dbReference type="EMBL" id="NVMX01000064">
    <property type="protein sequence ID" value="PDZ95168.1"/>
    <property type="molecule type" value="Genomic_DNA"/>
</dbReference>